<comment type="caution">
    <text evidence="1">The sequence shown here is derived from an EMBL/GenBank/DDBJ whole genome shotgun (WGS) entry which is preliminary data.</text>
</comment>
<evidence type="ECO:0000313" key="2">
    <source>
        <dbReference type="Proteomes" id="UP000828941"/>
    </source>
</evidence>
<dbReference type="Proteomes" id="UP000828941">
    <property type="component" value="Chromosome 2"/>
</dbReference>
<protein>
    <submittedName>
        <fullName evidence="1">Uncharacterized protein</fullName>
    </submittedName>
</protein>
<organism evidence="1 2">
    <name type="scientific">Bauhinia variegata</name>
    <name type="common">Purple orchid tree</name>
    <name type="synonym">Phanera variegata</name>
    <dbReference type="NCBI Taxonomy" id="167791"/>
    <lineage>
        <taxon>Eukaryota</taxon>
        <taxon>Viridiplantae</taxon>
        <taxon>Streptophyta</taxon>
        <taxon>Embryophyta</taxon>
        <taxon>Tracheophyta</taxon>
        <taxon>Spermatophyta</taxon>
        <taxon>Magnoliopsida</taxon>
        <taxon>eudicotyledons</taxon>
        <taxon>Gunneridae</taxon>
        <taxon>Pentapetalae</taxon>
        <taxon>rosids</taxon>
        <taxon>fabids</taxon>
        <taxon>Fabales</taxon>
        <taxon>Fabaceae</taxon>
        <taxon>Cercidoideae</taxon>
        <taxon>Cercideae</taxon>
        <taxon>Bauhiniinae</taxon>
        <taxon>Bauhinia</taxon>
    </lineage>
</organism>
<evidence type="ECO:0000313" key="1">
    <source>
        <dbReference type="EMBL" id="KAI4355000.1"/>
    </source>
</evidence>
<accession>A0ACB9Q1Z1</accession>
<keyword evidence="2" id="KW-1185">Reference proteome</keyword>
<sequence length="178" mass="19937">MGASSKTLEITVISGENLFVDQKPVTENAYVTVRTESVNYCKTNMAREDGGHPSWNEKFLLDMPMHARSISFEVQCKISSGAIRSVGMARIALSDFLGGSVPESSLQFLSYRLRNWHGRCSGVINFSARVKSPEEDLSKDQMKEEKEMVVNSKSGESENENNERGVVTGIPVWWSYYI</sequence>
<name>A0ACB9Q1Z1_BAUVA</name>
<reference evidence="1 2" key="1">
    <citation type="journal article" date="2022" name="DNA Res.">
        <title>Chromosomal-level genome assembly of the orchid tree Bauhinia variegata (Leguminosae; Cercidoideae) supports the allotetraploid origin hypothesis of Bauhinia.</title>
        <authorList>
            <person name="Zhong Y."/>
            <person name="Chen Y."/>
            <person name="Zheng D."/>
            <person name="Pang J."/>
            <person name="Liu Y."/>
            <person name="Luo S."/>
            <person name="Meng S."/>
            <person name="Qian L."/>
            <person name="Wei D."/>
            <person name="Dai S."/>
            <person name="Zhou R."/>
        </authorList>
    </citation>
    <scope>NUCLEOTIDE SEQUENCE [LARGE SCALE GENOMIC DNA]</scope>
    <source>
        <strain evidence="1">BV-YZ2020</strain>
    </source>
</reference>
<proteinExistence type="predicted"/>
<dbReference type="EMBL" id="CM039427">
    <property type="protein sequence ID" value="KAI4355000.1"/>
    <property type="molecule type" value="Genomic_DNA"/>
</dbReference>
<gene>
    <name evidence="1" type="ORF">L6164_003819</name>
</gene>